<sequence length="254" mass="25126">MGYLFGGLGDDTLLGDYGDDTLDGGDGNDTLFGRAGNDVLVGGAGNDSLYGGDGDDVLIGGAGDNVLFGEGGNDSFYIDTPTAARLFGGDGDDTVIVRYAGGVDLNISNSIEHVIGGVGNDTVTAASSYSAVTMAGEDGNDVLTGGSGNDTLSGGTGDDRLRGGGGDDVLQGGAGADLFDFSVSFGGSGGNDVVGDFNAAEGDRIGLLNYQSYTVSANAQGEAVLNISGFGNASTVTLSGVMAQDVSSSWFTPL</sequence>
<dbReference type="PROSITE" id="PS00330">
    <property type="entry name" value="HEMOLYSIN_CALCIUM"/>
    <property type="match status" value="5"/>
</dbReference>
<organism evidence="4 5">
    <name type="scientific">Azospirillum melinis</name>
    <dbReference type="NCBI Taxonomy" id="328839"/>
    <lineage>
        <taxon>Bacteria</taxon>
        <taxon>Pseudomonadati</taxon>
        <taxon>Pseudomonadota</taxon>
        <taxon>Alphaproteobacteria</taxon>
        <taxon>Rhodospirillales</taxon>
        <taxon>Azospirillaceae</taxon>
        <taxon>Azospirillum</taxon>
    </lineage>
</organism>
<dbReference type="InterPro" id="IPR011049">
    <property type="entry name" value="Serralysin-like_metalloprot_C"/>
</dbReference>
<protein>
    <submittedName>
        <fullName evidence="4">Calcium-binding protein</fullName>
    </submittedName>
</protein>
<accession>A0ABX2KDA5</accession>
<dbReference type="InterPro" id="IPR001343">
    <property type="entry name" value="Hemolysn_Ca-bd"/>
</dbReference>
<reference evidence="4 5" key="1">
    <citation type="submission" date="2019-10" db="EMBL/GenBank/DDBJ databases">
        <title>Genome sequence of Azospirillum melinis.</title>
        <authorList>
            <person name="Ambrosini A."/>
            <person name="Sant'Anna F.H."/>
            <person name="Cassan F.D."/>
            <person name="Souza E.M."/>
            <person name="Passaglia L.M.P."/>
        </authorList>
    </citation>
    <scope>NUCLEOTIDE SEQUENCE [LARGE SCALE GENOMIC DNA]</scope>
    <source>
        <strain evidence="4 5">TMCY0552</strain>
    </source>
</reference>
<dbReference type="RefSeq" id="WP_174471644.1">
    <property type="nucleotide sequence ID" value="NZ_JAGINN010000001.1"/>
</dbReference>
<name>A0ABX2KDA5_9PROT</name>
<evidence type="ECO:0000313" key="4">
    <source>
        <dbReference type="EMBL" id="NUB00462.1"/>
    </source>
</evidence>
<keyword evidence="2" id="KW-0964">Secreted</keyword>
<evidence type="ECO:0000256" key="3">
    <source>
        <dbReference type="SAM" id="MobiDB-lite"/>
    </source>
</evidence>
<comment type="caution">
    <text evidence="4">The sequence shown here is derived from an EMBL/GenBank/DDBJ whole genome shotgun (WGS) entry which is preliminary data.</text>
</comment>
<dbReference type="Pfam" id="PF00353">
    <property type="entry name" value="HemolysinCabind"/>
    <property type="match status" value="3"/>
</dbReference>
<keyword evidence="5" id="KW-1185">Reference proteome</keyword>
<dbReference type="PANTHER" id="PTHR38340:SF1">
    <property type="entry name" value="S-LAYER PROTEIN"/>
    <property type="match status" value="1"/>
</dbReference>
<dbReference type="SUPFAM" id="SSF51120">
    <property type="entry name" value="beta-Roll"/>
    <property type="match status" value="2"/>
</dbReference>
<comment type="subcellular location">
    <subcellularLocation>
        <location evidence="1">Secreted</location>
    </subcellularLocation>
</comment>
<evidence type="ECO:0000256" key="2">
    <source>
        <dbReference type="ARBA" id="ARBA00022525"/>
    </source>
</evidence>
<dbReference type="PRINTS" id="PR00313">
    <property type="entry name" value="CABNDNGRPT"/>
</dbReference>
<feature type="region of interest" description="Disordered" evidence="3">
    <location>
        <begin position="145"/>
        <end position="164"/>
    </location>
</feature>
<evidence type="ECO:0000256" key="1">
    <source>
        <dbReference type="ARBA" id="ARBA00004613"/>
    </source>
</evidence>
<dbReference type="Gene3D" id="2.150.10.10">
    <property type="entry name" value="Serralysin-like metalloprotease, C-terminal"/>
    <property type="match status" value="2"/>
</dbReference>
<proteinExistence type="predicted"/>
<evidence type="ECO:0000313" key="5">
    <source>
        <dbReference type="Proteomes" id="UP000605086"/>
    </source>
</evidence>
<dbReference type="PANTHER" id="PTHR38340">
    <property type="entry name" value="S-LAYER PROTEIN"/>
    <property type="match status" value="1"/>
</dbReference>
<gene>
    <name evidence="4" type="ORF">GBZ48_14310</name>
</gene>
<dbReference type="EMBL" id="WHOS01000016">
    <property type="protein sequence ID" value="NUB00462.1"/>
    <property type="molecule type" value="Genomic_DNA"/>
</dbReference>
<dbReference type="InterPro" id="IPR050557">
    <property type="entry name" value="RTX_toxin/Mannuronan_C5-epim"/>
</dbReference>
<dbReference type="InterPro" id="IPR018511">
    <property type="entry name" value="Hemolysin-typ_Ca-bd_CS"/>
</dbReference>
<dbReference type="Proteomes" id="UP000605086">
    <property type="component" value="Unassembled WGS sequence"/>
</dbReference>